<protein>
    <submittedName>
        <fullName evidence="2">Uncharacterized protein</fullName>
    </submittedName>
</protein>
<dbReference type="GeneID" id="18804630"/>
<dbReference type="OrthoDB" id="3259294at2759"/>
<feature type="non-terminal residue" evidence="2">
    <location>
        <position position="1"/>
    </location>
</feature>
<dbReference type="OMA" id="HAYENHE"/>
<dbReference type="RefSeq" id="XP_007311827.1">
    <property type="nucleotide sequence ID" value="XM_007311765.1"/>
</dbReference>
<evidence type="ECO:0000256" key="1">
    <source>
        <dbReference type="SAM" id="MobiDB-lite"/>
    </source>
</evidence>
<dbReference type="EMBL" id="JH687414">
    <property type="protein sequence ID" value="EIM79079.1"/>
    <property type="molecule type" value="Genomic_DNA"/>
</dbReference>
<feature type="non-terminal residue" evidence="2">
    <location>
        <position position="249"/>
    </location>
</feature>
<dbReference type="AlphaFoldDB" id="R7RVK5"/>
<accession>R7RVK5</accession>
<organism evidence="2 3">
    <name type="scientific">Stereum hirsutum (strain FP-91666)</name>
    <name type="common">White-rot fungus</name>
    <dbReference type="NCBI Taxonomy" id="721885"/>
    <lineage>
        <taxon>Eukaryota</taxon>
        <taxon>Fungi</taxon>
        <taxon>Dikarya</taxon>
        <taxon>Basidiomycota</taxon>
        <taxon>Agaricomycotina</taxon>
        <taxon>Agaricomycetes</taxon>
        <taxon>Russulales</taxon>
        <taxon>Stereaceae</taxon>
        <taxon>Stereum</taxon>
    </lineage>
</organism>
<reference evidence="3" key="1">
    <citation type="journal article" date="2012" name="Science">
        <title>The Paleozoic origin of enzymatic lignin decomposition reconstructed from 31 fungal genomes.</title>
        <authorList>
            <person name="Floudas D."/>
            <person name="Binder M."/>
            <person name="Riley R."/>
            <person name="Barry K."/>
            <person name="Blanchette R.A."/>
            <person name="Henrissat B."/>
            <person name="Martinez A.T."/>
            <person name="Otillar R."/>
            <person name="Spatafora J.W."/>
            <person name="Yadav J.S."/>
            <person name="Aerts A."/>
            <person name="Benoit I."/>
            <person name="Boyd A."/>
            <person name="Carlson A."/>
            <person name="Copeland A."/>
            <person name="Coutinho P.M."/>
            <person name="de Vries R.P."/>
            <person name="Ferreira P."/>
            <person name="Findley K."/>
            <person name="Foster B."/>
            <person name="Gaskell J."/>
            <person name="Glotzer D."/>
            <person name="Gorecki P."/>
            <person name="Heitman J."/>
            <person name="Hesse C."/>
            <person name="Hori C."/>
            <person name="Igarashi K."/>
            <person name="Jurgens J.A."/>
            <person name="Kallen N."/>
            <person name="Kersten P."/>
            <person name="Kohler A."/>
            <person name="Kuees U."/>
            <person name="Kumar T.K.A."/>
            <person name="Kuo A."/>
            <person name="LaButti K."/>
            <person name="Larrondo L.F."/>
            <person name="Lindquist E."/>
            <person name="Ling A."/>
            <person name="Lombard V."/>
            <person name="Lucas S."/>
            <person name="Lundell T."/>
            <person name="Martin R."/>
            <person name="McLaughlin D.J."/>
            <person name="Morgenstern I."/>
            <person name="Morin E."/>
            <person name="Murat C."/>
            <person name="Nagy L.G."/>
            <person name="Nolan M."/>
            <person name="Ohm R.A."/>
            <person name="Patyshakuliyeva A."/>
            <person name="Rokas A."/>
            <person name="Ruiz-Duenas F.J."/>
            <person name="Sabat G."/>
            <person name="Salamov A."/>
            <person name="Samejima M."/>
            <person name="Schmutz J."/>
            <person name="Slot J.C."/>
            <person name="St John F."/>
            <person name="Stenlid J."/>
            <person name="Sun H."/>
            <person name="Sun S."/>
            <person name="Syed K."/>
            <person name="Tsang A."/>
            <person name="Wiebenga A."/>
            <person name="Young D."/>
            <person name="Pisabarro A."/>
            <person name="Eastwood D.C."/>
            <person name="Martin F."/>
            <person name="Cullen D."/>
            <person name="Grigoriev I.V."/>
            <person name="Hibbett D.S."/>
        </authorList>
    </citation>
    <scope>NUCLEOTIDE SEQUENCE [LARGE SCALE GENOMIC DNA]</scope>
    <source>
        <strain evidence="3">FP-91666</strain>
    </source>
</reference>
<feature type="region of interest" description="Disordered" evidence="1">
    <location>
        <begin position="78"/>
        <end position="117"/>
    </location>
</feature>
<evidence type="ECO:0000313" key="2">
    <source>
        <dbReference type="EMBL" id="EIM79079.1"/>
    </source>
</evidence>
<gene>
    <name evidence="2" type="ORF">STEHIDRAFT_41455</name>
</gene>
<name>R7RVK5_STEHR</name>
<dbReference type="eggNOG" id="ENOG502SK3Y">
    <property type="taxonomic scope" value="Eukaryota"/>
</dbReference>
<proteinExistence type="predicted"/>
<dbReference type="KEGG" id="shs:STEHIDRAFT_41455"/>
<sequence length="249" mass="29286">LVKMVNALTSKSSIGGPMACMYLLGHPDVYRSHDFRTIYWTPYIKYIKDDYALRPTSYDTMPLWDWWRLAKKYKSTPKMRDARPAAEVGDQVNNDSKPTQRKRKRQSSILDQDSEKSRLPSLWETGLQQQVFLSSHSQYPSHHVNSEPETSDIALNLAGAKLPRRDQGNREEYCMIMLIFFKPWRTGKELKSDNESWQHAYENHEWTIRQSTAMQNMHIKYECNDARDDYNARLKENQQKLPVFDTGED</sequence>
<dbReference type="Proteomes" id="UP000053927">
    <property type="component" value="Unassembled WGS sequence"/>
</dbReference>
<keyword evidence="3" id="KW-1185">Reference proteome</keyword>
<evidence type="ECO:0000313" key="3">
    <source>
        <dbReference type="Proteomes" id="UP000053927"/>
    </source>
</evidence>